<name>A0A517PB51_9PLAN</name>
<dbReference type="KEGG" id="acaf:CA12_27130"/>
<keyword evidence="2" id="KW-1185">Reference proteome</keyword>
<evidence type="ECO:0000313" key="2">
    <source>
        <dbReference type="Proteomes" id="UP000318741"/>
    </source>
</evidence>
<gene>
    <name evidence="1" type="ORF">CA12_27130</name>
</gene>
<dbReference type="EMBL" id="CP036265">
    <property type="protein sequence ID" value="QDT16607.1"/>
    <property type="molecule type" value="Genomic_DNA"/>
</dbReference>
<protein>
    <submittedName>
        <fullName evidence="1">Uncharacterized protein</fullName>
    </submittedName>
</protein>
<dbReference type="AlphaFoldDB" id="A0A517PB51"/>
<sequence length="109" mass="12456">MLTWRPFRNPSILHARDPFADPLHGNCPSLNTAAGRPESGLSFLIPFFHEAFVKAHRRIFSRDAHQRADEQILPLLERVDEPDDSEERRLVTAADRLLLLAQPFRDGGM</sequence>
<proteinExistence type="predicted"/>
<evidence type="ECO:0000313" key="1">
    <source>
        <dbReference type="EMBL" id="QDT16607.1"/>
    </source>
</evidence>
<dbReference type="Proteomes" id="UP000318741">
    <property type="component" value="Chromosome"/>
</dbReference>
<reference evidence="1 2" key="1">
    <citation type="submission" date="2019-02" db="EMBL/GenBank/DDBJ databases">
        <title>Deep-cultivation of Planctomycetes and their phenomic and genomic characterization uncovers novel biology.</title>
        <authorList>
            <person name="Wiegand S."/>
            <person name="Jogler M."/>
            <person name="Boedeker C."/>
            <person name="Pinto D."/>
            <person name="Vollmers J."/>
            <person name="Rivas-Marin E."/>
            <person name="Kohn T."/>
            <person name="Peeters S.H."/>
            <person name="Heuer A."/>
            <person name="Rast P."/>
            <person name="Oberbeckmann S."/>
            <person name="Bunk B."/>
            <person name="Jeske O."/>
            <person name="Meyerdierks A."/>
            <person name="Storesund J.E."/>
            <person name="Kallscheuer N."/>
            <person name="Luecker S."/>
            <person name="Lage O.M."/>
            <person name="Pohl T."/>
            <person name="Merkel B.J."/>
            <person name="Hornburger P."/>
            <person name="Mueller R.-W."/>
            <person name="Bruemmer F."/>
            <person name="Labrenz M."/>
            <person name="Spormann A.M."/>
            <person name="Op den Camp H."/>
            <person name="Overmann J."/>
            <person name="Amann R."/>
            <person name="Jetten M.S.M."/>
            <person name="Mascher T."/>
            <person name="Medema M.H."/>
            <person name="Devos D.P."/>
            <person name="Kaster A.-K."/>
            <person name="Ovreas L."/>
            <person name="Rohde M."/>
            <person name="Galperin M.Y."/>
            <person name="Jogler C."/>
        </authorList>
    </citation>
    <scope>NUCLEOTIDE SEQUENCE [LARGE SCALE GENOMIC DNA]</scope>
    <source>
        <strain evidence="1 2">CA12</strain>
    </source>
</reference>
<accession>A0A517PB51</accession>
<organism evidence="1 2">
    <name type="scientific">Alienimonas californiensis</name>
    <dbReference type="NCBI Taxonomy" id="2527989"/>
    <lineage>
        <taxon>Bacteria</taxon>
        <taxon>Pseudomonadati</taxon>
        <taxon>Planctomycetota</taxon>
        <taxon>Planctomycetia</taxon>
        <taxon>Planctomycetales</taxon>
        <taxon>Planctomycetaceae</taxon>
        <taxon>Alienimonas</taxon>
    </lineage>
</organism>